<keyword evidence="5 12" id="KW-0812">Transmembrane</keyword>
<evidence type="ECO:0000313" key="15">
    <source>
        <dbReference type="EnsemblMetazoa" id="AFAF019239-PA"/>
    </source>
</evidence>
<evidence type="ECO:0000256" key="14">
    <source>
        <dbReference type="SAM" id="Phobius"/>
    </source>
</evidence>
<reference evidence="16" key="1">
    <citation type="submission" date="2014-01" db="EMBL/GenBank/DDBJ databases">
        <title>The Genome Sequence of Anopheles farauti FAR1 (V2).</title>
        <authorList>
            <consortium name="The Broad Institute Genomics Platform"/>
            <person name="Neafsey D.E."/>
            <person name="Besansky N."/>
            <person name="Howell P."/>
            <person name="Walton C."/>
            <person name="Young S.K."/>
            <person name="Zeng Q."/>
            <person name="Gargeya S."/>
            <person name="Fitzgerald M."/>
            <person name="Haas B."/>
            <person name="Abouelleil A."/>
            <person name="Allen A.W."/>
            <person name="Alvarado L."/>
            <person name="Arachchi H.M."/>
            <person name="Berlin A.M."/>
            <person name="Chapman S.B."/>
            <person name="Gainer-Dewar J."/>
            <person name="Goldberg J."/>
            <person name="Griggs A."/>
            <person name="Gujja S."/>
            <person name="Hansen M."/>
            <person name="Howarth C."/>
            <person name="Imamovic A."/>
            <person name="Ireland A."/>
            <person name="Larimer J."/>
            <person name="McCowan C."/>
            <person name="Murphy C."/>
            <person name="Pearson M."/>
            <person name="Poon T.W."/>
            <person name="Priest M."/>
            <person name="Roberts A."/>
            <person name="Saif S."/>
            <person name="Shea T."/>
            <person name="Sisk P."/>
            <person name="Sykes S."/>
            <person name="Wortman J."/>
            <person name="Nusbaum C."/>
            <person name="Birren B."/>
        </authorList>
    </citation>
    <scope>NUCLEOTIDE SEQUENCE [LARGE SCALE GENOMIC DNA]</scope>
    <source>
        <strain evidence="16">FAR1</strain>
    </source>
</reference>
<dbReference type="VEuPathDB" id="VectorBase:AFAF019239"/>
<comment type="subcellular location">
    <subcellularLocation>
        <location evidence="1">Membrane</location>
        <topology evidence="1">Multi-pass membrane protein</topology>
    </subcellularLocation>
</comment>
<evidence type="ECO:0000256" key="5">
    <source>
        <dbReference type="ARBA" id="ARBA00022692"/>
    </source>
</evidence>
<keyword evidence="11 12" id="KW-0407">Ion channel</keyword>
<dbReference type="Gene3D" id="2.60.470.10">
    <property type="entry name" value="Acid-sensing ion channels like domains"/>
    <property type="match status" value="1"/>
</dbReference>
<evidence type="ECO:0000256" key="12">
    <source>
        <dbReference type="RuleBase" id="RU000679"/>
    </source>
</evidence>
<feature type="transmembrane region" description="Helical" evidence="14">
    <location>
        <begin position="41"/>
        <end position="62"/>
    </location>
</feature>
<evidence type="ECO:0008006" key="17">
    <source>
        <dbReference type="Google" id="ProtNLM"/>
    </source>
</evidence>
<dbReference type="PANTHER" id="PTHR11690:SF157">
    <property type="entry name" value="PICKPOCKET 15"/>
    <property type="match status" value="1"/>
</dbReference>
<dbReference type="GO" id="GO:0005886">
    <property type="term" value="C:plasma membrane"/>
    <property type="evidence" value="ECO:0007669"/>
    <property type="project" value="TreeGrafter"/>
</dbReference>
<evidence type="ECO:0000256" key="7">
    <source>
        <dbReference type="ARBA" id="ARBA00023053"/>
    </source>
</evidence>
<reference evidence="15" key="2">
    <citation type="submission" date="2020-05" db="UniProtKB">
        <authorList>
            <consortium name="EnsemblMetazoa"/>
        </authorList>
    </citation>
    <scope>IDENTIFICATION</scope>
    <source>
        <strain evidence="15">FAR1</strain>
    </source>
</reference>
<dbReference type="Pfam" id="PF00858">
    <property type="entry name" value="ASC"/>
    <property type="match status" value="1"/>
</dbReference>
<evidence type="ECO:0000256" key="4">
    <source>
        <dbReference type="ARBA" id="ARBA00022461"/>
    </source>
</evidence>
<keyword evidence="4 12" id="KW-0894">Sodium channel</keyword>
<dbReference type="Gene3D" id="1.10.287.770">
    <property type="entry name" value="YojJ-like"/>
    <property type="match status" value="1"/>
</dbReference>
<evidence type="ECO:0000256" key="11">
    <source>
        <dbReference type="ARBA" id="ARBA00023303"/>
    </source>
</evidence>
<keyword evidence="9 14" id="KW-0472">Membrane</keyword>
<dbReference type="PANTHER" id="PTHR11690">
    <property type="entry name" value="AMILORIDE-SENSITIVE SODIUM CHANNEL-RELATED"/>
    <property type="match status" value="1"/>
</dbReference>
<dbReference type="EMBL" id="AXCN02000807">
    <property type="status" value="NOT_ANNOTATED_CDS"/>
    <property type="molecule type" value="Genomic_DNA"/>
</dbReference>
<evidence type="ECO:0000256" key="9">
    <source>
        <dbReference type="ARBA" id="ARBA00023136"/>
    </source>
</evidence>
<name>A0A182QY66_9DIPT</name>
<comment type="similarity">
    <text evidence="2 12">Belongs to the amiloride-sensitive sodium channel (TC 1.A.6) family.</text>
</comment>
<evidence type="ECO:0000256" key="3">
    <source>
        <dbReference type="ARBA" id="ARBA00022448"/>
    </source>
</evidence>
<keyword evidence="8 12" id="KW-0406">Ion transport</keyword>
<keyword evidence="6 14" id="KW-1133">Transmembrane helix</keyword>
<keyword evidence="16" id="KW-1185">Reference proteome</keyword>
<evidence type="ECO:0000256" key="1">
    <source>
        <dbReference type="ARBA" id="ARBA00004141"/>
    </source>
</evidence>
<evidence type="ECO:0000256" key="13">
    <source>
        <dbReference type="SAM" id="MobiDB-lite"/>
    </source>
</evidence>
<keyword evidence="7" id="KW-0915">Sodium</keyword>
<evidence type="ECO:0000256" key="6">
    <source>
        <dbReference type="ARBA" id="ARBA00022989"/>
    </source>
</evidence>
<feature type="region of interest" description="Disordered" evidence="13">
    <location>
        <begin position="473"/>
        <end position="496"/>
    </location>
</feature>
<dbReference type="InterPro" id="IPR001873">
    <property type="entry name" value="ENaC"/>
</dbReference>
<dbReference type="Proteomes" id="UP000075886">
    <property type="component" value="Unassembled WGS sequence"/>
</dbReference>
<evidence type="ECO:0000256" key="2">
    <source>
        <dbReference type="ARBA" id="ARBA00007193"/>
    </source>
</evidence>
<feature type="transmembrane region" description="Helical" evidence="14">
    <location>
        <begin position="431"/>
        <end position="457"/>
    </location>
</feature>
<evidence type="ECO:0000313" key="16">
    <source>
        <dbReference type="Proteomes" id="UP000075886"/>
    </source>
</evidence>
<dbReference type="AlphaFoldDB" id="A0A182QY66"/>
<dbReference type="EnsemblMetazoa" id="AFAF019239-RA">
    <property type="protein sequence ID" value="AFAF019239-PA"/>
    <property type="gene ID" value="AFAF019239"/>
</dbReference>
<protein>
    <recommendedName>
        <fullName evidence="17">Sodium channel protein Nach</fullName>
    </recommendedName>
</protein>
<accession>A0A182QY66</accession>
<sequence length="496" mass="57793">MSLLLRTGRAFYRILVDYCHSSSLAGIGYVVNRRYHWIERLFWLVCLLVAWFFAVQLILAYMNLFRTDVISIAVENVNTRVDPVVFPAVGVCEMGYAKQTYTKMEQFMETLRETEDMEYNYDVEDYIMRVTFHNLYNMGSVTSYCEMQEHCDECMKCPKDGYYNMAMYIRANCSQLFHQCQWNGQPFDCCRYFVPLATTEGTCFLLNSIQTVEKHGDRWLRLEMNSENPDGDLLLMYNYAASTHILNEDDIPHILLNRLRFNQIYPGYEEKVYFTLQNIVNDPLVRAVHIAVRRCLFPDEVHLSDRNTEYRKYSYSVCATECLKAIQIKACNCFHLNFQPTGSGNTTACDYTGMQCLDNNNLIAPATKLLLPWHSEGISCHCYPSCTENEIRVIGRHSYDNDRHERSIKLKLMIHPTQRYRRQIVRENLDVVVSIGGILGLFTGASILSIVEFFYFFTVRFISYAALGEVSEMESDDSESSSQHEHDEQDEYYEIS</sequence>
<evidence type="ECO:0000256" key="8">
    <source>
        <dbReference type="ARBA" id="ARBA00023065"/>
    </source>
</evidence>
<evidence type="ECO:0000256" key="10">
    <source>
        <dbReference type="ARBA" id="ARBA00023201"/>
    </source>
</evidence>
<keyword evidence="3 12" id="KW-0813">Transport</keyword>
<dbReference type="GO" id="GO:0015280">
    <property type="term" value="F:ligand-gated sodium channel activity"/>
    <property type="evidence" value="ECO:0007669"/>
    <property type="project" value="TreeGrafter"/>
</dbReference>
<organism evidence="15 16">
    <name type="scientific">Anopheles farauti</name>
    <dbReference type="NCBI Taxonomy" id="69004"/>
    <lineage>
        <taxon>Eukaryota</taxon>
        <taxon>Metazoa</taxon>
        <taxon>Ecdysozoa</taxon>
        <taxon>Arthropoda</taxon>
        <taxon>Hexapoda</taxon>
        <taxon>Insecta</taxon>
        <taxon>Pterygota</taxon>
        <taxon>Neoptera</taxon>
        <taxon>Endopterygota</taxon>
        <taxon>Diptera</taxon>
        <taxon>Nematocera</taxon>
        <taxon>Culicoidea</taxon>
        <taxon>Culicidae</taxon>
        <taxon>Anophelinae</taxon>
        <taxon>Anopheles</taxon>
    </lineage>
</organism>
<proteinExistence type="inferred from homology"/>
<keyword evidence="10 12" id="KW-0739">Sodium transport</keyword>
<dbReference type="PRINTS" id="PR01078">
    <property type="entry name" value="AMINACHANNEL"/>
</dbReference>
<dbReference type="STRING" id="69004.A0A182QY66"/>